<dbReference type="PANTHER" id="PTHR43685:SF2">
    <property type="entry name" value="GLYCOSYLTRANSFERASE 2-LIKE DOMAIN-CONTAINING PROTEIN"/>
    <property type="match status" value="1"/>
</dbReference>
<dbReference type="EMBL" id="JADQDN010000002">
    <property type="protein sequence ID" value="MBF9195342.1"/>
    <property type="molecule type" value="Genomic_DNA"/>
</dbReference>
<dbReference type="RefSeq" id="WP_196262735.1">
    <property type="nucleotide sequence ID" value="NZ_JADQDN010000002.1"/>
</dbReference>
<protein>
    <submittedName>
        <fullName evidence="2">Glycosyltransferase family 2 protein</fullName>
    </submittedName>
</protein>
<name>A0ABS0HPD8_9HYPH</name>
<dbReference type="PANTHER" id="PTHR43685">
    <property type="entry name" value="GLYCOSYLTRANSFERASE"/>
    <property type="match status" value="1"/>
</dbReference>
<sequence length="483" mass="54045">MDAGNFNAAAAQIENLETKNARAWRILLDCYLSAHRFNDVIQAYEAMPEEHRKDFAYRHIYLLAAANLKQFDAVAGIIQGALNEPNSMATSEFLNKVRPFAERMGSNAHRFVVERIVSQRTWLAAEQFDTILKCAHDLREKGWEQDAIALEKALRDAAGSARARMKLDIFDAQLHFWSGRYDLQLASINSVLSKQDLTPIQLKDESAPFACENLKGAPATPPMQGPFVSVLVPAYNSAGTIPYVLESLRNQTYRDFEVIVVDDASTDDTASIVAQFRDADPRFRLLSIERNSGVFVARNMALVSATGEFVTNQDADDWAHPQKIATAVAELRRDQSIIATWVDHVRCSKQRGFRALNGYFRPDASSLMFRRKPVLETIGYYDSVRAAGDGEFHLRMSRAFGSRSIRKIDKLLSFVSWSDASLSGGGAFQIDSDLGLFSPARSAYRRAFGLWHETTNLLNVPFPLEKRPFPIPDSLAPSPDHCS</sequence>
<proteinExistence type="predicted"/>
<dbReference type="CDD" id="cd00761">
    <property type="entry name" value="Glyco_tranf_GTA_type"/>
    <property type="match status" value="1"/>
</dbReference>
<dbReference type="InterPro" id="IPR001173">
    <property type="entry name" value="Glyco_trans_2-like"/>
</dbReference>
<comment type="caution">
    <text evidence="2">The sequence shown here is derived from an EMBL/GenBank/DDBJ whole genome shotgun (WGS) entry which is preliminary data.</text>
</comment>
<keyword evidence="3" id="KW-1185">Reference proteome</keyword>
<evidence type="ECO:0000259" key="1">
    <source>
        <dbReference type="Pfam" id="PF00535"/>
    </source>
</evidence>
<reference evidence="2 3" key="1">
    <citation type="submission" date="2020-11" db="EMBL/GenBank/DDBJ databases">
        <authorList>
            <person name="Kim M.K."/>
        </authorList>
    </citation>
    <scope>NUCLEOTIDE SEQUENCE [LARGE SCALE GENOMIC DNA]</scope>
    <source>
        <strain evidence="2 3">BT290</strain>
    </source>
</reference>
<dbReference type="Proteomes" id="UP000611708">
    <property type="component" value="Unassembled WGS sequence"/>
</dbReference>
<organism evidence="2 3">
    <name type="scientific">Microvirga terrestris</name>
    <dbReference type="NCBI Taxonomy" id="2791024"/>
    <lineage>
        <taxon>Bacteria</taxon>
        <taxon>Pseudomonadati</taxon>
        <taxon>Pseudomonadota</taxon>
        <taxon>Alphaproteobacteria</taxon>
        <taxon>Hyphomicrobiales</taxon>
        <taxon>Methylobacteriaceae</taxon>
        <taxon>Microvirga</taxon>
    </lineage>
</organism>
<dbReference type="InterPro" id="IPR050834">
    <property type="entry name" value="Glycosyltransf_2"/>
</dbReference>
<evidence type="ECO:0000313" key="2">
    <source>
        <dbReference type="EMBL" id="MBF9195342.1"/>
    </source>
</evidence>
<gene>
    <name evidence="2" type="ORF">I2H36_04770</name>
</gene>
<accession>A0ABS0HPD8</accession>
<dbReference type="Gene3D" id="3.90.550.10">
    <property type="entry name" value="Spore Coat Polysaccharide Biosynthesis Protein SpsA, Chain A"/>
    <property type="match status" value="1"/>
</dbReference>
<feature type="domain" description="Glycosyltransferase 2-like" evidence="1">
    <location>
        <begin position="229"/>
        <end position="357"/>
    </location>
</feature>
<dbReference type="Pfam" id="PF00535">
    <property type="entry name" value="Glycos_transf_2"/>
    <property type="match status" value="1"/>
</dbReference>
<evidence type="ECO:0000313" key="3">
    <source>
        <dbReference type="Proteomes" id="UP000611708"/>
    </source>
</evidence>
<dbReference type="SUPFAM" id="SSF53448">
    <property type="entry name" value="Nucleotide-diphospho-sugar transferases"/>
    <property type="match status" value="1"/>
</dbReference>
<dbReference type="InterPro" id="IPR029044">
    <property type="entry name" value="Nucleotide-diphossugar_trans"/>
</dbReference>